<name>A0A482PPJ8_WEICO</name>
<evidence type="ECO:0000313" key="1">
    <source>
        <dbReference type="EMBL" id="MBJ7637931.1"/>
    </source>
</evidence>
<dbReference type="OrthoDB" id="411368at2"/>
<comment type="caution">
    <text evidence="1">The sequence shown here is derived from an EMBL/GenBank/DDBJ whole genome shotgun (WGS) entry which is preliminary data.</text>
</comment>
<dbReference type="Proteomes" id="UP000728106">
    <property type="component" value="Unassembled WGS sequence"/>
</dbReference>
<keyword evidence="2" id="KW-1185">Reference proteome</keyword>
<sequence>MYVDQGFETIHSKISPIDKLSGLEEAAVKNIVDSDLLHGLNFNQKERVLLVAKEVLFKELVTKQ</sequence>
<dbReference type="EMBL" id="JAAOCP010000001">
    <property type="protein sequence ID" value="MBJ7637931.1"/>
    <property type="molecule type" value="Genomic_DNA"/>
</dbReference>
<protein>
    <submittedName>
        <fullName evidence="1">Uncharacterized protein</fullName>
    </submittedName>
</protein>
<dbReference type="AlphaFoldDB" id="A0A482PPJ8"/>
<accession>A0A482PPJ8</accession>
<dbReference type="RefSeq" id="WP_135390826.1">
    <property type="nucleotide sequence ID" value="NZ_CP027565.1"/>
</dbReference>
<gene>
    <name evidence="1" type="ORF">HAU20_00650</name>
</gene>
<organism evidence="1 2">
    <name type="scientific">Weissella confusa</name>
    <name type="common">Lactobacillus confusus</name>
    <dbReference type="NCBI Taxonomy" id="1583"/>
    <lineage>
        <taxon>Bacteria</taxon>
        <taxon>Bacillati</taxon>
        <taxon>Bacillota</taxon>
        <taxon>Bacilli</taxon>
        <taxon>Lactobacillales</taxon>
        <taxon>Lactobacillaceae</taxon>
        <taxon>Weissella</taxon>
    </lineage>
</organism>
<proteinExistence type="predicted"/>
<reference evidence="1 2" key="1">
    <citation type="journal article" date="2021" name="Int. J. Food Microbiol.">
        <title>Safety demonstration of a microbial species for use in the food chain: Weissella confusa.</title>
        <authorList>
            <person name="Bourdichon F."/>
            <person name="Patrone V."/>
            <person name="Fontana A."/>
            <person name="Milani G."/>
            <person name="Morelli L."/>
        </authorList>
    </citation>
    <scope>NUCLEOTIDE SEQUENCE [LARGE SCALE GENOMIC DNA]</scope>
    <source>
        <strain evidence="1 2">CCUG 43002</strain>
    </source>
</reference>
<evidence type="ECO:0000313" key="2">
    <source>
        <dbReference type="Proteomes" id="UP000728106"/>
    </source>
</evidence>